<evidence type="ECO:0000256" key="3">
    <source>
        <dbReference type="ARBA" id="ARBA00022723"/>
    </source>
</evidence>
<dbReference type="GO" id="GO:0046872">
    <property type="term" value="F:metal ion binding"/>
    <property type="evidence" value="ECO:0007669"/>
    <property type="project" value="UniProtKB-KW"/>
</dbReference>
<organism evidence="10 11">
    <name type="scientific">Chryseobacterium glaciei</name>
    <dbReference type="NCBI Taxonomy" id="1685010"/>
    <lineage>
        <taxon>Bacteria</taxon>
        <taxon>Pseudomonadati</taxon>
        <taxon>Bacteroidota</taxon>
        <taxon>Flavobacteriia</taxon>
        <taxon>Flavobacteriales</taxon>
        <taxon>Weeksellaceae</taxon>
        <taxon>Chryseobacterium group</taxon>
        <taxon>Chryseobacterium</taxon>
    </lineage>
</organism>
<dbReference type="PROSITE" id="PS00088">
    <property type="entry name" value="SOD_MN"/>
    <property type="match status" value="1"/>
</dbReference>
<feature type="domain" description="Manganese/iron superoxide dismutase N-terminal" evidence="8">
    <location>
        <begin position="22"/>
        <end position="103"/>
    </location>
</feature>
<dbReference type="SUPFAM" id="SSF46609">
    <property type="entry name" value="Fe,Mn superoxide dismutase (SOD), N-terminal domain"/>
    <property type="match status" value="1"/>
</dbReference>
<dbReference type="InterPro" id="IPR001189">
    <property type="entry name" value="Mn/Fe_SOD"/>
</dbReference>
<evidence type="ECO:0000256" key="6">
    <source>
        <dbReference type="RuleBase" id="RU000414"/>
    </source>
</evidence>
<feature type="binding site" evidence="5">
    <location>
        <position position="96"/>
    </location>
    <ligand>
        <name>Mn(2+)</name>
        <dbReference type="ChEBI" id="CHEBI:29035"/>
    </ligand>
</feature>
<dbReference type="Gene3D" id="1.10.287.990">
    <property type="entry name" value="Fe,Mn superoxide dismutase (SOD) domain"/>
    <property type="match status" value="1"/>
</dbReference>
<dbReference type="GO" id="GO:0005737">
    <property type="term" value="C:cytoplasm"/>
    <property type="evidence" value="ECO:0007669"/>
    <property type="project" value="TreeGrafter"/>
</dbReference>
<dbReference type="OrthoDB" id="9803125at2"/>
<dbReference type="Gene3D" id="3.55.40.20">
    <property type="entry name" value="Iron/manganese superoxide dismutase, C-terminal domain"/>
    <property type="match status" value="1"/>
</dbReference>
<keyword evidence="11" id="KW-1185">Reference proteome</keyword>
<dbReference type="InterPro" id="IPR019832">
    <property type="entry name" value="Mn/Fe_SOD_C"/>
</dbReference>
<dbReference type="InterPro" id="IPR036314">
    <property type="entry name" value="SOD_C_sf"/>
</dbReference>
<keyword evidence="7" id="KW-0732">Signal</keyword>
<accession>A0A172XTP7</accession>
<dbReference type="EMBL" id="CP015199">
    <property type="protein sequence ID" value="ANF50373.1"/>
    <property type="molecule type" value="Genomic_DNA"/>
</dbReference>
<feature type="chain" id="PRO_5008003753" description="Superoxide dismutase" evidence="7">
    <location>
        <begin position="21"/>
        <end position="224"/>
    </location>
</feature>
<feature type="signal peptide" evidence="7">
    <location>
        <begin position="1"/>
        <end position="20"/>
    </location>
</feature>
<name>A0A172XTP7_9FLAO</name>
<evidence type="ECO:0000259" key="8">
    <source>
        <dbReference type="Pfam" id="PF00081"/>
    </source>
</evidence>
<dbReference type="GO" id="GO:0004784">
    <property type="term" value="F:superoxide dismutase activity"/>
    <property type="evidence" value="ECO:0007669"/>
    <property type="project" value="UniProtKB-EC"/>
</dbReference>
<evidence type="ECO:0000256" key="7">
    <source>
        <dbReference type="SAM" id="SignalP"/>
    </source>
</evidence>
<dbReference type="Proteomes" id="UP000077824">
    <property type="component" value="Chromosome"/>
</dbReference>
<dbReference type="RefSeq" id="WP_066753271.1">
    <property type="nucleotide sequence ID" value="NZ_CP015199.1"/>
</dbReference>
<dbReference type="STRING" id="1685010.A0O34_07530"/>
<protein>
    <recommendedName>
        <fullName evidence="2 6">Superoxide dismutase</fullName>
        <ecNumber evidence="2 6">1.15.1.1</ecNumber>
    </recommendedName>
</protein>
<dbReference type="PANTHER" id="PTHR43595">
    <property type="entry name" value="37S RIBOSOMAL PROTEIN S26, MITOCHONDRIAL"/>
    <property type="match status" value="1"/>
</dbReference>
<proteinExistence type="inferred from homology"/>
<keyword evidence="4 6" id="KW-0560">Oxidoreductase</keyword>
<dbReference type="PANTHER" id="PTHR43595:SF2">
    <property type="entry name" value="SMALL RIBOSOMAL SUBUNIT PROTEIN MS42"/>
    <property type="match status" value="1"/>
</dbReference>
<feature type="binding site" evidence="5">
    <location>
        <position position="187"/>
    </location>
    <ligand>
        <name>Mn(2+)</name>
        <dbReference type="ChEBI" id="CHEBI:29035"/>
    </ligand>
</feature>
<evidence type="ECO:0000256" key="1">
    <source>
        <dbReference type="ARBA" id="ARBA00008714"/>
    </source>
</evidence>
<dbReference type="Pfam" id="PF02777">
    <property type="entry name" value="Sod_Fe_C"/>
    <property type="match status" value="1"/>
</dbReference>
<keyword evidence="3 5" id="KW-0479">Metal-binding</keyword>
<evidence type="ECO:0000313" key="10">
    <source>
        <dbReference type="EMBL" id="ANF50373.1"/>
    </source>
</evidence>
<dbReference type="AlphaFoldDB" id="A0A172XTP7"/>
<dbReference type="InterPro" id="IPR036324">
    <property type="entry name" value="Mn/Fe_SOD_N_sf"/>
</dbReference>
<feature type="binding site" evidence="5">
    <location>
        <position position="46"/>
    </location>
    <ligand>
        <name>Mn(2+)</name>
        <dbReference type="ChEBI" id="CHEBI:29035"/>
    </ligand>
</feature>
<dbReference type="KEGG" id="chh:A0O34_07530"/>
<dbReference type="Pfam" id="PF00081">
    <property type="entry name" value="Sod_Fe_N"/>
    <property type="match status" value="1"/>
</dbReference>
<comment type="similarity">
    <text evidence="1 6">Belongs to the iron/manganese superoxide dismutase family.</text>
</comment>
<evidence type="ECO:0000313" key="11">
    <source>
        <dbReference type="Proteomes" id="UP000077824"/>
    </source>
</evidence>
<sequence>MKIMKIAALSAVFAAQFAFGQFKQTPLPYAYNALEGSIDAQTMEIHYSKHAAAYVANLNKAIAGTPQEKQTLFQILSQVSKSTPAVRNNAGGHYNHELFWTMLTPEKNTQPSAKLAKAITESFGSMDAFKEKIGKAGADRFGSGWAWLSVDKNGKLFVSSTPNQDNPLMDVVEEKGTPILGIDVWEHAYYLKYQNKRADYLAAIWNVLNWKSVSQRYEDAVSKK</sequence>
<dbReference type="SUPFAM" id="SSF54719">
    <property type="entry name" value="Fe,Mn superoxide dismutase (SOD), C-terminal domain"/>
    <property type="match status" value="1"/>
</dbReference>
<evidence type="ECO:0000256" key="4">
    <source>
        <dbReference type="ARBA" id="ARBA00023002"/>
    </source>
</evidence>
<dbReference type="PRINTS" id="PR01703">
    <property type="entry name" value="MNSODISMTASE"/>
</dbReference>
<dbReference type="InterPro" id="IPR019831">
    <property type="entry name" value="Mn/Fe_SOD_N"/>
</dbReference>
<evidence type="ECO:0000259" key="9">
    <source>
        <dbReference type="Pfam" id="PF02777"/>
    </source>
</evidence>
<evidence type="ECO:0000256" key="5">
    <source>
        <dbReference type="PIRSR" id="PIRSR000349-1"/>
    </source>
</evidence>
<reference evidence="10 11" key="1">
    <citation type="submission" date="2016-04" db="EMBL/GenBank/DDBJ databases">
        <title>Complete Genome Sequence of Chryseobacterium sp. IHBB 10212.</title>
        <authorList>
            <person name="Pal M."/>
            <person name="Swarnkar M.K."/>
            <person name="Kaushal K."/>
            <person name="Chhibber S."/>
            <person name="Singh A.K."/>
            <person name="Gulati A."/>
        </authorList>
    </citation>
    <scope>NUCLEOTIDE SEQUENCE [LARGE SCALE GENOMIC DNA]</scope>
    <source>
        <strain evidence="10 11">IHBB 10212</strain>
    </source>
</reference>
<dbReference type="FunFam" id="3.55.40.20:FF:000001">
    <property type="entry name" value="Superoxide dismutase"/>
    <property type="match status" value="1"/>
</dbReference>
<comment type="function">
    <text evidence="6">Destroys radicals which are normally produced within the cells and which are toxic to biological systems.</text>
</comment>
<evidence type="ECO:0000256" key="2">
    <source>
        <dbReference type="ARBA" id="ARBA00012682"/>
    </source>
</evidence>
<feature type="binding site" evidence="5">
    <location>
        <position position="183"/>
    </location>
    <ligand>
        <name>Mn(2+)</name>
        <dbReference type="ChEBI" id="CHEBI:29035"/>
    </ligand>
</feature>
<gene>
    <name evidence="10" type="ORF">A0O34_07530</name>
</gene>
<comment type="catalytic activity">
    <reaction evidence="6">
        <text>2 superoxide + 2 H(+) = H2O2 + O2</text>
        <dbReference type="Rhea" id="RHEA:20696"/>
        <dbReference type="ChEBI" id="CHEBI:15378"/>
        <dbReference type="ChEBI" id="CHEBI:15379"/>
        <dbReference type="ChEBI" id="CHEBI:16240"/>
        <dbReference type="ChEBI" id="CHEBI:18421"/>
        <dbReference type="EC" id="1.15.1.1"/>
    </reaction>
</comment>
<dbReference type="InterPro" id="IPR019833">
    <property type="entry name" value="Mn/Fe_SOD_BS"/>
</dbReference>
<feature type="domain" description="Manganese/iron superoxide dismutase C-terminal" evidence="9">
    <location>
        <begin position="111"/>
        <end position="216"/>
    </location>
</feature>
<dbReference type="PIRSF" id="PIRSF000349">
    <property type="entry name" value="SODismutase"/>
    <property type="match status" value="1"/>
</dbReference>
<dbReference type="EC" id="1.15.1.1" evidence="2 6"/>